<proteinExistence type="predicted"/>
<evidence type="ECO:0000256" key="8">
    <source>
        <dbReference type="SAM" id="Phobius"/>
    </source>
</evidence>
<name>A0ABQ7NSF6_BRACM</name>
<feature type="transmembrane region" description="Helical" evidence="8">
    <location>
        <begin position="1333"/>
        <end position="1356"/>
    </location>
</feature>
<keyword evidence="6 8" id="KW-0472">Membrane</keyword>
<gene>
    <name evidence="9" type="primary">A01p016280.1_BraROA</name>
    <name evidence="9" type="ORF">IGI04_001369</name>
</gene>
<evidence type="ECO:0000256" key="3">
    <source>
        <dbReference type="ARBA" id="ARBA00022679"/>
    </source>
</evidence>
<evidence type="ECO:0000256" key="5">
    <source>
        <dbReference type="ARBA" id="ARBA00022989"/>
    </source>
</evidence>
<dbReference type="Pfam" id="PF03552">
    <property type="entry name" value="Cellulose_synt"/>
    <property type="match status" value="4"/>
</dbReference>
<comment type="caution">
    <text evidence="9">The sequence shown here is derived from an EMBL/GenBank/DDBJ whole genome shotgun (WGS) entry which is preliminary data.</text>
</comment>
<feature type="transmembrane region" description="Helical" evidence="8">
    <location>
        <begin position="54"/>
        <end position="77"/>
    </location>
</feature>
<accession>A0ABQ7NSF6</accession>
<dbReference type="SUPFAM" id="SSF53448">
    <property type="entry name" value="Nucleotide-diphospho-sugar transferases"/>
    <property type="match status" value="2"/>
</dbReference>
<organism evidence="9 10">
    <name type="scientific">Brassica rapa subsp. trilocularis</name>
    <dbReference type="NCBI Taxonomy" id="1813537"/>
    <lineage>
        <taxon>Eukaryota</taxon>
        <taxon>Viridiplantae</taxon>
        <taxon>Streptophyta</taxon>
        <taxon>Embryophyta</taxon>
        <taxon>Tracheophyta</taxon>
        <taxon>Spermatophyta</taxon>
        <taxon>Magnoliopsida</taxon>
        <taxon>eudicotyledons</taxon>
        <taxon>Gunneridae</taxon>
        <taxon>Pentapetalae</taxon>
        <taxon>rosids</taxon>
        <taxon>malvids</taxon>
        <taxon>Brassicales</taxon>
        <taxon>Brassicaceae</taxon>
        <taxon>Brassiceae</taxon>
        <taxon>Brassica</taxon>
    </lineage>
</organism>
<keyword evidence="4 8" id="KW-0812">Transmembrane</keyword>
<keyword evidence="2" id="KW-0328">Glycosyltransferase</keyword>
<keyword evidence="3" id="KW-0808">Transferase</keyword>
<evidence type="ECO:0008006" key="11">
    <source>
        <dbReference type="Google" id="ProtNLM"/>
    </source>
</evidence>
<dbReference type="EMBL" id="JADBGQ010000001">
    <property type="protein sequence ID" value="KAG5413802.1"/>
    <property type="molecule type" value="Genomic_DNA"/>
</dbReference>
<dbReference type="Proteomes" id="UP000823674">
    <property type="component" value="Chromosome A01"/>
</dbReference>
<reference evidence="9 10" key="1">
    <citation type="submission" date="2021-03" db="EMBL/GenBank/DDBJ databases">
        <authorList>
            <person name="King G.J."/>
            <person name="Bancroft I."/>
            <person name="Baten A."/>
            <person name="Bloomfield J."/>
            <person name="Borpatragohain P."/>
            <person name="He Z."/>
            <person name="Irish N."/>
            <person name="Irwin J."/>
            <person name="Liu K."/>
            <person name="Mauleon R.P."/>
            <person name="Moore J."/>
            <person name="Morris R."/>
            <person name="Ostergaard L."/>
            <person name="Wang B."/>
            <person name="Wells R."/>
        </authorList>
    </citation>
    <scope>NUCLEOTIDE SEQUENCE [LARGE SCALE GENOMIC DNA]</scope>
    <source>
        <strain evidence="9">R-o-18</strain>
        <tissue evidence="9">Leaf</tissue>
    </source>
</reference>
<evidence type="ECO:0000256" key="4">
    <source>
        <dbReference type="ARBA" id="ARBA00022692"/>
    </source>
</evidence>
<feature type="transmembrane region" description="Helical" evidence="8">
    <location>
        <begin position="749"/>
        <end position="767"/>
    </location>
</feature>
<evidence type="ECO:0000256" key="1">
    <source>
        <dbReference type="ARBA" id="ARBA00004127"/>
    </source>
</evidence>
<feature type="transmembrane region" description="Helical" evidence="8">
    <location>
        <begin position="528"/>
        <end position="549"/>
    </location>
</feature>
<evidence type="ECO:0000313" key="9">
    <source>
        <dbReference type="EMBL" id="KAG5413802.1"/>
    </source>
</evidence>
<keyword evidence="5 8" id="KW-1133">Transmembrane helix</keyword>
<keyword evidence="7" id="KW-0961">Cell wall biogenesis/degradation</keyword>
<feature type="transmembrane region" description="Helical" evidence="8">
    <location>
        <begin position="721"/>
        <end position="737"/>
    </location>
</feature>
<feature type="transmembrane region" description="Helical" evidence="8">
    <location>
        <begin position="493"/>
        <end position="516"/>
    </location>
</feature>
<protein>
    <recommendedName>
        <fullName evidence="11">Cellulose synthase-like protein G3</fullName>
    </recommendedName>
</protein>
<dbReference type="InterPro" id="IPR005150">
    <property type="entry name" value="Cellulose_synth"/>
</dbReference>
<feature type="transmembrane region" description="Helical" evidence="8">
    <location>
        <begin position="21"/>
        <end position="42"/>
    </location>
</feature>
<evidence type="ECO:0000256" key="2">
    <source>
        <dbReference type="ARBA" id="ARBA00022676"/>
    </source>
</evidence>
<dbReference type="InterPro" id="IPR029044">
    <property type="entry name" value="Nucleotide-diphossugar_trans"/>
</dbReference>
<comment type="subcellular location">
    <subcellularLocation>
        <location evidence="1">Endomembrane system</location>
        <topology evidence="1">Multi-pass membrane protein</topology>
    </subcellularLocation>
</comment>
<feature type="transmembrane region" description="Helical" evidence="8">
    <location>
        <begin position="683"/>
        <end position="701"/>
    </location>
</feature>
<keyword evidence="10" id="KW-1185">Reference proteome</keyword>
<dbReference type="PANTHER" id="PTHR13301">
    <property type="entry name" value="X-BOX TRANSCRIPTION FACTOR-RELATED"/>
    <property type="match status" value="1"/>
</dbReference>
<evidence type="ECO:0000256" key="7">
    <source>
        <dbReference type="ARBA" id="ARBA00023316"/>
    </source>
</evidence>
<feature type="transmembrane region" description="Helical" evidence="8">
    <location>
        <begin position="1395"/>
        <end position="1415"/>
    </location>
</feature>
<evidence type="ECO:0000256" key="6">
    <source>
        <dbReference type="ARBA" id="ARBA00023136"/>
    </source>
</evidence>
<feature type="transmembrane region" description="Helical" evidence="8">
    <location>
        <begin position="1277"/>
        <end position="1294"/>
    </location>
</feature>
<feature type="transmembrane region" description="Helical" evidence="8">
    <location>
        <begin position="1362"/>
        <end position="1383"/>
    </location>
</feature>
<sequence>MEPQRKYSAALHTCYPCRRTIPYRIYAVIHTCGIISLMYHHAHSLATAGTTLTTSLLLIADVVLAFMWATTTCLRFNPIHRTEYPKRYLAKPKEDFPKLDVFICTADPYKEPPMMVVNTALSVMAYDYPSDKLSVYVSDDGGSSLTLFALMEAAMFSEHWLPFCKKNSVEDRSPEVYFSSKSQYWTDEAGNIKTMYEDMKKRVEHVVHSSKVDTRHDHPTIVKVLQSDETDIMPNLIYVSREKNGASPHHFKAGALNTLLRVSSVMTNSPVILTLDCDMYSNNPRSPLHALCYFSDPKLNPSLGFVQFPQKFRGVNKNDIYASELRRPFVINMAGFDGLMGSTYVGTGCFFNRRAFYGPPTNLILPEVDELGPNWIADKPIKAQDILAWAHDVAGCNYERNSNWGSKIGFRYGSLVEDYNTGYRLHCEGWRSIFCNPPKIAFYGDSPKCLIDVVSQQKRWTIGLLEVAFSRFSPITYGVRSTSLLTGMAYSQYAFWAFSSIPLVIYGFLPQVALLYGVSVFPKPSDPWFWLYIFLFLGAYGQDLLDFVLEGGTCHCWWNDQRMWLIRGFSSFIFGSIEFTLKNLNLSTHGFNLTSKVNDDDKQSKRYEQEMFDFGASSIMFFPITTVAIVNLLAFVCGLYGVFVWGEGLVLELMLVSFAVVNSLPIYMAMLLREDDGKLPKNVCILAGILTCFVVVSGFFVLNEQSATHHTCHPCRRVIPYRIYAVVHTCGIIALMYHHAYSLLTEHTALTSFLLLLSDVVLAFMWASTTSLRLNPVHRTEYPEKYFSKPEEHFPKLDVFICTADPYKEPPMMVANTVLSVMAFGYPSYKVSVYVSDDGGSSLTLFALMEAAKFSEHWLPFCKKNNVQDRSPEVYFSLKSSSWTEEAENLKKMYEDVKERVEHVVNIGKVDQDQFREVFDLLDHKFTPQDHPSIIKVLQNNETGITPNLIYVSREKSRATPHHFKAGALNTLLRVSSVMTNSPIILTLDCDMYSNNPTTPLHALCYLSDPKINSGLGFVQFPQRFQGINRNDIYASELIHPFDINMVGYDGLMGPIHVGTGCFFNRRVFYGPPANLILPELDELAPNRIADKPIKAHTVLALAHNVAGCNYEHNTNWGSKIGFRYGSLVEDYYTGFMLHCEGWRSMFCRPQRAAFYGSAPKRLTDVVWQQMRWSIGLLEMGFSRYSPFTYGLKSLGLFTGLGYCYYVVWPFCSIPLTVYGVLPQLALIYGIRVFPKPSDQWFWLYIFLSLGAYAQDLADFLLEGGTCQKWWNDQRMWLIRGLSSFFFGMIEYTLKTLNLSTPGFNVTSKANGDDEQKKRYEQEIFDFAPSSSIFLPMTAVAVLNLFAFVSGLYGLFAWGEGLSLELMLASFVVVNSLPIYEAMVLRKDDGKLQKGICFLAGILTLVLILGGYFLLK</sequence>
<feature type="transmembrane region" description="Helical" evidence="8">
    <location>
        <begin position="1241"/>
        <end position="1257"/>
    </location>
</feature>
<dbReference type="Gene3D" id="3.90.550.10">
    <property type="entry name" value="Spore Coat Polysaccharide Biosynthesis Protein SpsA, Chain A"/>
    <property type="match status" value="3"/>
</dbReference>
<feature type="transmembrane region" description="Helical" evidence="8">
    <location>
        <begin position="619"/>
        <end position="643"/>
    </location>
</feature>
<feature type="transmembrane region" description="Helical" evidence="8">
    <location>
        <begin position="649"/>
        <end position="671"/>
    </location>
</feature>
<evidence type="ECO:0000313" key="10">
    <source>
        <dbReference type="Proteomes" id="UP000823674"/>
    </source>
</evidence>
<feature type="transmembrane region" description="Helical" evidence="8">
    <location>
        <begin position="1207"/>
        <end position="1229"/>
    </location>
</feature>